<keyword evidence="5" id="KW-1185">Reference proteome</keyword>
<keyword evidence="1" id="KW-0863">Zinc-finger</keyword>
<dbReference type="Gene3D" id="3.10.10.10">
    <property type="entry name" value="HIV Type 1 Reverse Transcriptase, subunit A, domain 1"/>
    <property type="match status" value="1"/>
</dbReference>
<dbReference type="InParanoid" id="A0A068VN75"/>
<name>A0A068VN75_COFCA</name>
<dbReference type="EMBL" id="HG749066">
    <property type="protein sequence ID" value="CDP22087.1"/>
    <property type="molecule type" value="Genomic_DNA"/>
</dbReference>
<feature type="region of interest" description="Disordered" evidence="2">
    <location>
        <begin position="50"/>
        <end position="121"/>
    </location>
</feature>
<keyword evidence="1" id="KW-0862">Zinc</keyword>
<feature type="compositionally biased region" description="Acidic residues" evidence="2">
    <location>
        <begin position="70"/>
        <end position="83"/>
    </location>
</feature>
<feature type="non-terminal residue" evidence="4">
    <location>
        <position position="706"/>
    </location>
</feature>
<dbReference type="SUPFAM" id="SSF56672">
    <property type="entry name" value="DNA/RNA polymerases"/>
    <property type="match status" value="1"/>
</dbReference>
<dbReference type="Pfam" id="PF00098">
    <property type="entry name" value="zf-CCHC"/>
    <property type="match status" value="1"/>
</dbReference>
<sequence length="706" mass="81965">MISTYTNPTFYVEQERKANEATRVFDNPLSSSLEEFHDDSVPYISTYTEYHDNSSKTTSSEDNISADTSDSSEDETDSSEESSDEKTIPHINMAEPEPEIVEPEEEQEQSPQYDQHQRASFPKSKGVPLFTIDNIPSEMWEARFQEFHAWMLAQNLTEESHFEILSVFTAHLAGILKDWWTSIGDADKMTFLTRQDFMENVHILHLTFLGNVREFQETKRKEFFQMKCLSYDRHDLNKHFKKMLQLFYSLGADINLKQPFVSSLPKPLADGAEMYIHNKYGSILNITIGQIKQAVFLSLDDLCHKRKVIREYHKGDVCLDQACKKPELITKGKCQACTPSHRRKGSRRFKRFKSFTKSYKNFPKKPFRKKWRYFRRKSKKFRGNKGNKCFICGKPGHFAKNCPQNQKGVKLISEIQNELHFTISDLESEFSEQEEPTDTTLLALQVPEEILSISPIASINKDKTEKDVYPQTLIHILLDKYSKPIPLIAFFDTGAYISIMRKDILPDSFWIPETNKFRAADGNIFETKFITKNSITLKLLPDCCVSSKFLGANFTGKDLIIGFDLYKQNKYLITGHGIKSKKFFKPFIEIPKLYMIQEDGIQKDQLHQLQTQIVQESCSINHQDFLKKCNHPLWENPDFYIRLLFKKNEDINPTKASHSGMNPEDTKLAEQECQELLKFGLIEISHSQWACQAFYVNKRSEQVRGK</sequence>
<keyword evidence="1" id="KW-0479">Metal-binding</keyword>
<dbReference type="PhylomeDB" id="A0A068VN75"/>
<proteinExistence type="predicted"/>
<dbReference type="OMA" id="CADNHEN"/>
<dbReference type="Gene3D" id="4.10.60.10">
    <property type="entry name" value="Zinc finger, CCHC-type"/>
    <property type="match status" value="1"/>
</dbReference>
<reference evidence="5" key="1">
    <citation type="journal article" date="2014" name="Science">
        <title>The coffee genome provides insight into the convergent evolution of caffeine biosynthesis.</title>
        <authorList>
            <person name="Denoeud F."/>
            <person name="Carretero-Paulet L."/>
            <person name="Dereeper A."/>
            <person name="Droc G."/>
            <person name="Guyot R."/>
            <person name="Pietrella M."/>
            <person name="Zheng C."/>
            <person name="Alberti A."/>
            <person name="Anthony F."/>
            <person name="Aprea G."/>
            <person name="Aury J.M."/>
            <person name="Bento P."/>
            <person name="Bernard M."/>
            <person name="Bocs S."/>
            <person name="Campa C."/>
            <person name="Cenci A."/>
            <person name="Combes M.C."/>
            <person name="Crouzillat D."/>
            <person name="Da Silva C."/>
            <person name="Daddiego L."/>
            <person name="De Bellis F."/>
            <person name="Dussert S."/>
            <person name="Garsmeur O."/>
            <person name="Gayraud T."/>
            <person name="Guignon V."/>
            <person name="Jahn K."/>
            <person name="Jamilloux V."/>
            <person name="Joet T."/>
            <person name="Labadie K."/>
            <person name="Lan T."/>
            <person name="Leclercq J."/>
            <person name="Lepelley M."/>
            <person name="Leroy T."/>
            <person name="Li L.T."/>
            <person name="Librado P."/>
            <person name="Lopez L."/>
            <person name="Munoz A."/>
            <person name="Noel B."/>
            <person name="Pallavicini A."/>
            <person name="Perrotta G."/>
            <person name="Poncet V."/>
            <person name="Pot D."/>
            <person name="Priyono X."/>
            <person name="Rigoreau M."/>
            <person name="Rouard M."/>
            <person name="Rozas J."/>
            <person name="Tranchant-Dubreuil C."/>
            <person name="VanBuren R."/>
            <person name="Zhang Q."/>
            <person name="Andrade A.C."/>
            <person name="Argout X."/>
            <person name="Bertrand B."/>
            <person name="de Kochko A."/>
            <person name="Graziosi G."/>
            <person name="Henry R.J."/>
            <person name="Jayarama X."/>
            <person name="Ming R."/>
            <person name="Nagai C."/>
            <person name="Rounsley S."/>
            <person name="Sankoff D."/>
            <person name="Giuliano G."/>
            <person name="Albert V.A."/>
            <person name="Wincker P."/>
            <person name="Lashermes P."/>
        </authorList>
    </citation>
    <scope>NUCLEOTIDE SEQUENCE [LARGE SCALE GENOMIC DNA]</scope>
    <source>
        <strain evidence="5">cv. DH200-94</strain>
    </source>
</reference>
<feature type="compositionally biased region" description="Polar residues" evidence="2">
    <location>
        <begin position="55"/>
        <end position="66"/>
    </location>
</feature>
<dbReference type="AlphaFoldDB" id="A0A068VN75"/>
<feature type="domain" description="CCHC-type" evidence="3">
    <location>
        <begin position="388"/>
        <end position="404"/>
    </location>
</feature>
<evidence type="ECO:0000313" key="4">
    <source>
        <dbReference type="EMBL" id="CDP22087.1"/>
    </source>
</evidence>
<dbReference type="PANTHER" id="PTHR48435:SF1">
    <property type="entry name" value="POLYPROTEIN"/>
    <property type="match status" value="1"/>
</dbReference>
<dbReference type="SMART" id="SM00343">
    <property type="entry name" value="ZnF_C2HC"/>
    <property type="match status" value="1"/>
</dbReference>
<evidence type="ECO:0000256" key="2">
    <source>
        <dbReference type="SAM" id="MobiDB-lite"/>
    </source>
</evidence>
<dbReference type="InterPro" id="IPR036875">
    <property type="entry name" value="Znf_CCHC_sf"/>
</dbReference>
<dbReference type="PROSITE" id="PS50158">
    <property type="entry name" value="ZF_CCHC"/>
    <property type="match status" value="1"/>
</dbReference>
<organism evidence="4 5">
    <name type="scientific">Coffea canephora</name>
    <name type="common">Robusta coffee</name>
    <dbReference type="NCBI Taxonomy" id="49390"/>
    <lineage>
        <taxon>Eukaryota</taxon>
        <taxon>Viridiplantae</taxon>
        <taxon>Streptophyta</taxon>
        <taxon>Embryophyta</taxon>
        <taxon>Tracheophyta</taxon>
        <taxon>Spermatophyta</taxon>
        <taxon>Magnoliopsida</taxon>
        <taxon>eudicotyledons</taxon>
        <taxon>Gunneridae</taxon>
        <taxon>Pentapetalae</taxon>
        <taxon>asterids</taxon>
        <taxon>lamiids</taxon>
        <taxon>Gentianales</taxon>
        <taxon>Rubiaceae</taxon>
        <taxon>Ixoroideae</taxon>
        <taxon>Gardenieae complex</taxon>
        <taxon>Bertiereae - Coffeeae clade</taxon>
        <taxon>Coffeeae</taxon>
        <taxon>Coffea</taxon>
    </lineage>
</organism>
<dbReference type="InterPro" id="IPR043502">
    <property type="entry name" value="DNA/RNA_pol_sf"/>
</dbReference>
<protein>
    <submittedName>
        <fullName evidence="4">DH200=94 genomic scaffold, scaffold_9982</fullName>
    </submittedName>
</protein>
<dbReference type="GO" id="GO:0008270">
    <property type="term" value="F:zinc ion binding"/>
    <property type="evidence" value="ECO:0007669"/>
    <property type="project" value="UniProtKB-KW"/>
</dbReference>
<feature type="compositionally biased region" description="Acidic residues" evidence="2">
    <location>
        <begin position="96"/>
        <end position="108"/>
    </location>
</feature>
<evidence type="ECO:0000256" key="1">
    <source>
        <dbReference type="PROSITE-ProRule" id="PRU00047"/>
    </source>
</evidence>
<dbReference type="Proteomes" id="UP000295252">
    <property type="component" value="Unassembled WGS sequence"/>
</dbReference>
<gene>
    <name evidence="4" type="ORF">GSCOC_T00000069001</name>
</gene>
<evidence type="ECO:0000313" key="5">
    <source>
        <dbReference type="Proteomes" id="UP000295252"/>
    </source>
</evidence>
<dbReference type="PANTHER" id="PTHR48435">
    <property type="entry name" value="POLYPROTEIN"/>
    <property type="match status" value="1"/>
</dbReference>
<dbReference type="InterPro" id="IPR001878">
    <property type="entry name" value="Znf_CCHC"/>
</dbReference>
<dbReference type="InterPro" id="IPR053098">
    <property type="entry name" value="Petuviruses_polyprotein"/>
</dbReference>
<dbReference type="Gramene" id="CDP22087">
    <property type="protein sequence ID" value="CDP22087"/>
    <property type="gene ID" value="GSCOC_T00000069001"/>
</dbReference>
<evidence type="ECO:0000259" key="3">
    <source>
        <dbReference type="PROSITE" id="PS50158"/>
    </source>
</evidence>
<dbReference type="OrthoDB" id="1747335at2759"/>
<dbReference type="SUPFAM" id="SSF57756">
    <property type="entry name" value="Retrovirus zinc finger-like domains"/>
    <property type="match status" value="1"/>
</dbReference>
<dbReference type="GO" id="GO:0003676">
    <property type="term" value="F:nucleic acid binding"/>
    <property type="evidence" value="ECO:0007669"/>
    <property type="project" value="InterPro"/>
</dbReference>
<accession>A0A068VN75</accession>